<name>A0ABW2EID4_9BACI</name>
<dbReference type="InterPro" id="IPR014284">
    <property type="entry name" value="RNA_pol_sigma-70_dom"/>
</dbReference>
<accession>A0ABW2EID4</accession>
<dbReference type="InterPro" id="IPR036388">
    <property type="entry name" value="WH-like_DNA-bd_sf"/>
</dbReference>
<evidence type="ECO:0000313" key="2">
    <source>
        <dbReference type="EMBL" id="MFC7062058.1"/>
    </source>
</evidence>
<gene>
    <name evidence="2" type="ORF">ACFQIC_09315</name>
</gene>
<comment type="caution">
    <text evidence="2">The sequence shown here is derived from an EMBL/GenBank/DDBJ whole genome shotgun (WGS) entry which is preliminary data.</text>
</comment>
<dbReference type="Pfam" id="PF04542">
    <property type="entry name" value="Sigma70_r2"/>
    <property type="match status" value="1"/>
</dbReference>
<proteinExistence type="predicted"/>
<reference evidence="3" key="1">
    <citation type="journal article" date="2019" name="Int. J. Syst. Evol. Microbiol.">
        <title>The Global Catalogue of Microorganisms (GCM) 10K type strain sequencing project: providing services to taxonomists for standard genome sequencing and annotation.</title>
        <authorList>
            <consortium name="The Broad Institute Genomics Platform"/>
            <consortium name="The Broad Institute Genome Sequencing Center for Infectious Disease"/>
            <person name="Wu L."/>
            <person name="Ma J."/>
        </authorList>
    </citation>
    <scope>NUCLEOTIDE SEQUENCE [LARGE SCALE GENOMIC DNA]</scope>
    <source>
        <strain evidence="3">CGMCC 4.1621</strain>
    </source>
</reference>
<dbReference type="SUPFAM" id="SSF88946">
    <property type="entry name" value="Sigma2 domain of RNA polymerase sigma factors"/>
    <property type="match status" value="1"/>
</dbReference>
<dbReference type="RefSeq" id="WP_204708937.1">
    <property type="nucleotide sequence ID" value="NZ_JBHSZV010000022.1"/>
</dbReference>
<dbReference type="Proteomes" id="UP001596410">
    <property type="component" value="Unassembled WGS sequence"/>
</dbReference>
<protein>
    <submittedName>
        <fullName evidence="2">Sigma-70 family RNA polymerase sigma factor</fullName>
    </submittedName>
</protein>
<dbReference type="InterPro" id="IPR007627">
    <property type="entry name" value="RNA_pol_sigma70_r2"/>
</dbReference>
<dbReference type="SUPFAM" id="SSF88659">
    <property type="entry name" value="Sigma3 and sigma4 domains of RNA polymerase sigma factors"/>
    <property type="match status" value="1"/>
</dbReference>
<dbReference type="EMBL" id="JBHSZV010000022">
    <property type="protein sequence ID" value="MFC7062058.1"/>
    <property type="molecule type" value="Genomic_DNA"/>
</dbReference>
<dbReference type="InterPro" id="IPR013325">
    <property type="entry name" value="RNA_pol_sigma_r2"/>
</dbReference>
<evidence type="ECO:0000259" key="1">
    <source>
        <dbReference type="Pfam" id="PF04542"/>
    </source>
</evidence>
<evidence type="ECO:0000313" key="3">
    <source>
        <dbReference type="Proteomes" id="UP001596410"/>
    </source>
</evidence>
<dbReference type="Gene3D" id="1.10.1740.10">
    <property type="match status" value="1"/>
</dbReference>
<keyword evidence="3" id="KW-1185">Reference proteome</keyword>
<dbReference type="Gene3D" id="1.10.10.10">
    <property type="entry name" value="Winged helix-like DNA-binding domain superfamily/Winged helix DNA-binding domain"/>
    <property type="match status" value="1"/>
</dbReference>
<dbReference type="InterPro" id="IPR013324">
    <property type="entry name" value="RNA_pol_sigma_r3/r4-like"/>
</dbReference>
<sequence length="166" mass="20148">MTYEDLEFETIVRENERLIYYHIRNLHINDEEGEFFAEGLEALWKAYYSYDPSLGKFSTYISWKIRNALIDLIRKDSKYLDHQLSFIQQYIHSESFLTEDIVEDHYLWTNIKSMLTLPQWKWVFIYYFIIHDLSVEQIAAIEGVSKDAVKNWGRHARKKLRERLEL</sequence>
<dbReference type="NCBIfam" id="TIGR02937">
    <property type="entry name" value="sigma70-ECF"/>
    <property type="match status" value="1"/>
</dbReference>
<feature type="domain" description="RNA polymerase sigma-70 region 2" evidence="1">
    <location>
        <begin position="12"/>
        <end position="77"/>
    </location>
</feature>
<organism evidence="2 3">
    <name type="scientific">Halobacillus seohaensis</name>
    <dbReference type="NCBI Taxonomy" id="447421"/>
    <lineage>
        <taxon>Bacteria</taxon>
        <taxon>Bacillati</taxon>
        <taxon>Bacillota</taxon>
        <taxon>Bacilli</taxon>
        <taxon>Bacillales</taxon>
        <taxon>Bacillaceae</taxon>
        <taxon>Halobacillus</taxon>
    </lineage>
</organism>